<proteinExistence type="predicted"/>
<dbReference type="Proteomes" id="UP000240509">
    <property type="component" value="Unassembled WGS sequence"/>
</dbReference>
<evidence type="ECO:0000256" key="1">
    <source>
        <dbReference type="SAM" id="Phobius"/>
    </source>
</evidence>
<dbReference type="RefSeq" id="WP_107586139.1">
    <property type="nucleotide sequence ID" value="NZ_PZJJ01000040.1"/>
</dbReference>
<keyword evidence="3" id="KW-1185">Reference proteome</keyword>
<keyword evidence="1" id="KW-0812">Transmembrane</keyword>
<accession>A0A2T4U2K7</accession>
<gene>
    <name evidence="2" type="ORF">C6Y45_15550</name>
</gene>
<sequence length="77" mass="8242">MKIAFGAIVIVFFLVQMFTRTYPFGGMLQTGLDLLAIVLLAVVATIGLGYLADRVLGKAAPPPRKNEPPKDLKGSLP</sequence>
<reference evidence="2 3" key="1">
    <citation type="submission" date="2018-03" db="EMBL/GenBank/DDBJ databases">
        <title>Alkalicoccus saliphilus sp. nov., isolated from a mineral pool.</title>
        <authorList>
            <person name="Zhao B."/>
        </authorList>
    </citation>
    <scope>NUCLEOTIDE SEQUENCE [LARGE SCALE GENOMIC DNA]</scope>
    <source>
        <strain evidence="2 3">6AG</strain>
    </source>
</reference>
<evidence type="ECO:0000313" key="3">
    <source>
        <dbReference type="Proteomes" id="UP000240509"/>
    </source>
</evidence>
<organism evidence="2 3">
    <name type="scientific">Alkalicoccus saliphilus</name>
    <dbReference type="NCBI Taxonomy" id="200989"/>
    <lineage>
        <taxon>Bacteria</taxon>
        <taxon>Bacillati</taxon>
        <taxon>Bacillota</taxon>
        <taxon>Bacilli</taxon>
        <taxon>Bacillales</taxon>
        <taxon>Bacillaceae</taxon>
        <taxon>Alkalicoccus</taxon>
    </lineage>
</organism>
<dbReference type="EMBL" id="PZJJ01000040">
    <property type="protein sequence ID" value="PTL37630.1"/>
    <property type="molecule type" value="Genomic_DNA"/>
</dbReference>
<evidence type="ECO:0000313" key="2">
    <source>
        <dbReference type="EMBL" id="PTL37630.1"/>
    </source>
</evidence>
<comment type="caution">
    <text evidence="2">The sequence shown here is derived from an EMBL/GenBank/DDBJ whole genome shotgun (WGS) entry which is preliminary data.</text>
</comment>
<feature type="transmembrane region" description="Helical" evidence="1">
    <location>
        <begin position="35"/>
        <end position="56"/>
    </location>
</feature>
<keyword evidence="1" id="KW-1133">Transmembrane helix</keyword>
<name>A0A2T4U2K7_9BACI</name>
<protein>
    <submittedName>
        <fullName evidence="2">Uncharacterized protein</fullName>
    </submittedName>
</protein>
<dbReference type="AlphaFoldDB" id="A0A2T4U2K7"/>
<keyword evidence="1" id="KW-0472">Membrane</keyword>